<sequence>MTTLRPDLVEVSSAQRVLGFVEVVDHVFVSLAGSRYDIAVEVTQQIDFTRALTALQEGNSDDDR</sequence>
<evidence type="ECO:0008006" key="3">
    <source>
        <dbReference type="Google" id="ProtNLM"/>
    </source>
</evidence>
<evidence type="ECO:0000313" key="1">
    <source>
        <dbReference type="EMBL" id="GMA95581.1"/>
    </source>
</evidence>
<keyword evidence="2" id="KW-1185">Reference proteome</keyword>
<dbReference type="EMBL" id="BSVB01000001">
    <property type="protein sequence ID" value="GMA95581.1"/>
    <property type="molecule type" value="Genomic_DNA"/>
</dbReference>
<proteinExistence type="predicted"/>
<name>A0ABQ6K757_9MICO</name>
<comment type="caution">
    <text evidence="1">The sequence shown here is derived from an EMBL/GenBank/DDBJ whole genome shotgun (WGS) entry which is preliminary data.</text>
</comment>
<dbReference type="Proteomes" id="UP001157034">
    <property type="component" value="Unassembled WGS sequence"/>
</dbReference>
<reference evidence="2" key="1">
    <citation type="journal article" date="2019" name="Int. J. Syst. Evol. Microbiol.">
        <title>The Global Catalogue of Microorganisms (GCM) 10K type strain sequencing project: providing services to taxonomists for standard genome sequencing and annotation.</title>
        <authorList>
            <consortium name="The Broad Institute Genomics Platform"/>
            <consortium name="The Broad Institute Genome Sequencing Center for Infectious Disease"/>
            <person name="Wu L."/>
            <person name="Ma J."/>
        </authorList>
    </citation>
    <scope>NUCLEOTIDE SEQUENCE [LARGE SCALE GENOMIC DNA]</scope>
    <source>
        <strain evidence="2">NBRC 108894</strain>
    </source>
</reference>
<accession>A0ABQ6K757</accession>
<organism evidence="1 2">
    <name type="scientific">Pseudolysinimonas kribbensis</name>
    <dbReference type="NCBI Taxonomy" id="433641"/>
    <lineage>
        <taxon>Bacteria</taxon>
        <taxon>Bacillati</taxon>
        <taxon>Actinomycetota</taxon>
        <taxon>Actinomycetes</taxon>
        <taxon>Micrococcales</taxon>
        <taxon>Microbacteriaceae</taxon>
        <taxon>Pseudolysinimonas</taxon>
    </lineage>
</organism>
<gene>
    <name evidence="1" type="ORF">GCM10025881_24050</name>
</gene>
<evidence type="ECO:0000313" key="2">
    <source>
        <dbReference type="Proteomes" id="UP001157034"/>
    </source>
</evidence>
<protein>
    <recommendedName>
        <fullName evidence="3">DUF4926 domain-containing protein</fullName>
    </recommendedName>
</protein>